<organism evidence="1">
    <name type="scientific">Cryptosporidium hominis</name>
    <dbReference type="NCBI Taxonomy" id="237895"/>
    <lineage>
        <taxon>Eukaryota</taxon>
        <taxon>Sar</taxon>
        <taxon>Alveolata</taxon>
        <taxon>Apicomplexa</taxon>
        <taxon>Conoidasida</taxon>
        <taxon>Coccidia</taxon>
        <taxon>Eucoccidiorida</taxon>
        <taxon>Eimeriorina</taxon>
        <taxon>Cryptosporidiidae</taxon>
        <taxon>Cryptosporidium</taxon>
    </lineage>
</organism>
<name>A0A0S4TG11_CRYHO</name>
<keyword evidence="3" id="KW-1185">Reference proteome</keyword>
<dbReference type="Proteomes" id="UP000199752">
    <property type="component" value="Chromosome 5"/>
</dbReference>
<dbReference type="Proteomes" id="UP001429100">
    <property type="component" value="Unassembled WGS sequence"/>
</dbReference>
<dbReference type="EMBL" id="LN877951">
    <property type="protein sequence ID" value="CUV06376.1"/>
    <property type="molecule type" value="Genomic_DNA"/>
</dbReference>
<reference evidence="2 3" key="3">
    <citation type="submission" date="2017-10" db="EMBL/GenBank/DDBJ databases">
        <title>Consistent, comparative and evidence-based genome annotation and re-annotation for the closely-related species, Cryptosporidium parvum, C. hominis and C. tyzzeri.</title>
        <authorList>
            <person name="Baptista R.P."/>
            <person name="Li Y."/>
            <person name="Sateriale A."/>
            <person name="Striepen B."/>
            <person name="Kissinger J.C."/>
        </authorList>
    </citation>
    <scope>NUCLEOTIDE SEQUENCE [LARGE SCALE GENOMIC DNA]</scope>
    <source>
        <strain evidence="2">30976</strain>
    </source>
</reference>
<evidence type="ECO:0000313" key="3">
    <source>
        <dbReference type="Proteomes" id="UP001429100"/>
    </source>
</evidence>
<dbReference type="OrthoDB" id="338066at2759"/>
<gene>
    <name evidence="1" type="ORF">CHUDEA5_3670</name>
    <name evidence="2" type="ORF">GY17_00001582</name>
</gene>
<dbReference type="VEuPathDB" id="CryptoDB:ChTU502y2012_410g0290"/>
<protein>
    <submittedName>
        <fullName evidence="1">Uncharacterized protein</fullName>
    </submittedName>
</protein>
<sequence>MMKNVPEEQLSEIIESLNTIMLTNPDLYLKLAQEEFKNSKNLKILDVDIKYIVNSNFVFIDVSSPMTKNITKLGSIFRLELKIGFTKEMLKPQIKIGNQYREAETLEELNTSELTVSFDNFLEKDLKTEKGVKIIQVESVLHEMVFEKILKDEIFKYYMISIIHDRILLRLKAQIVPQNSETIIEKIISKAKAERLIPKSGTTDQIGFSKDEMTIYDLEFMKIKKQSIKHVLNLTCYTSYDELLNEKDTELKDYQKQLPIQTKVVEEVKSLNPKKTIELPREWKELDHLCGIQIKNDYLPIKFKALINSGKLVFLFQFNGPNGFISNLSRANAHVSILSARVTYDSSTIININLEDFIQEYHHCSLCKPTFDYKNSILMCNQKLLKLSLTVNNICDAVKHKLKM</sequence>
<dbReference type="EMBL" id="JTAI01000013">
    <property type="protein sequence ID" value="PPS96907.1"/>
    <property type="molecule type" value="Genomic_DNA"/>
</dbReference>
<accession>A0A0S4TG11</accession>
<evidence type="ECO:0000313" key="2">
    <source>
        <dbReference type="EMBL" id="PPS96907.1"/>
    </source>
</evidence>
<dbReference type="VEuPathDB" id="CryptoDB:GY17_00001582"/>
<proteinExistence type="predicted"/>
<dbReference type="AlphaFoldDB" id="A0A0S4TG11"/>
<dbReference type="VEuPathDB" id="CryptoDB:CHUDEA5_3670"/>
<reference evidence="1" key="2">
    <citation type="submission" date="2015-08" db="EMBL/GenBank/DDBJ databases">
        <authorList>
            <person name="Babu N.S."/>
            <person name="Beckwith C.J."/>
            <person name="Beseler K.G."/>
            <person name="Brison A."/>
            <person name="Carone J.V."/>
            <person name="Caskin T.P."/>
            <person name="Diamond M."/>
            <person name="Durham M.E."/>
            <person name="Foxe J.M."/>
            <person name="Go M."/>
            <person name="Henderson B.A."/>
            <person name="Jones I.B."/>
            <person name="McGettigan J.A."/>
            <person name="Micheletti S.J."/>
            <person name="Nasrallah M.E."/>
            <person name="Ortiz D."/>
            <person name="Piller C.R."/>
            <person name="Privatt S.R."/>
            <person name="Schneider S.L."/>
            <person name="Sharp S."/>
            <person name="Smith T.C."/>
            <person name="Stanton J.D."/>
            <person name="Ullery H.E."/>
            <person name="Wilson R.J."/>
            <person name="Serrano M.G."/>
            <person name="Buck G."/>
            <person name="Lee V."/>
            <person name="Wang Y."/>
            <person name="Carvalho R."/>
            <person name="Voegtly L."/>
            <person name="Shi R."/>
            <person name="Duckworth R."/>
            <person name="Johnson A."/>
            <person name="Loviza R."/>
            <person name="Walstead R."/>
            <person name="Shah Z."/>
            <person name="Kiflezghi M."/>
            <person name="Wade K."/>
            <person name="Ball S.L."/>
            <person name="Bradley K.W."/>
            <person name="Asai D.J."/>
            <person name="Bowman C.A."/>
            <person name="Russell D.A."/>
            <person name="Pope W.H."/>
            <person name="Jacobs-Sera D."/>
            <person name="Hendrix R.W."/>
            <person name="Hatfull G.F."/>
        </authorList>
    </citation>
    <scope>NUCLEOTIDE SEQUENCE [LARGE SCALE GENOMIC DNA]</scope>
</reference>
<reference evidence="2 3" key="1">
    <citation type="submission" date="2014-11" db="EMBL/GenBank/DDBJ databases">
        <title>Comparative genomic analysis of Cryptosporidium hominis reveals occurrence of genetic recombination in virulent subtypes.</title>
        <authorList>
            <person name="Guo Y."/>
            <person name="Tang K."/>
            <person name="Frace M."/>
            <person name="Li N."/>
            <person name="Roellig D.M."/>
            <person name="Sammons S."/>
            <person name="Knipe K."/>
            <person name="Rowe L."/>
            <person name="Feng Y."/>
            <person name="Xiao L."/>
        </authorList>
    </citation>
    <scope>NUCLEOTIDE SEQUENCE [LARGE SCALE GENOMIC DNA]</scope>
    <source>
        <strain evidence="2">30976</strain>
    </source>
</reference>
<evidence type="ECO:0000313" key="1">
    <source>
        <dbReference type="EMBL" id="CUV06376.1"/>
    </source>
</evidence>